<evidence type="ECO:0000256" key="1">
    <source>
        <dbReference type="ARBA" id="ARBA00004141"/>
    </source>
</evidence>
<comment type="subcellular location">
    <subcellularLocation>
        <location evidence="1">Membrane</location>
        <topology evidence="1">Multi-pass membrane protein</topology>
    </subcellularLocation>
</comment>
<dbReference type="CDD" id="cd17393">
    <property type="entry name" value="MFS_MosC_like"/>
    <property type="match status" value="1"/>
</dbReference>
<evidence type="ECO:0000256" key="3">
    <source>
        <dbReference type="ARBA" id="ARBA00022989"/>
    </source>
</evidence>
<keyword evidence="3 5" id="KW-1133">Transmembrane helix</keyword>
<gene>
    <name evidence="7" type="ORF">QO014_000911</name>
</gene>
<dbReference type="PANTHER" id="PTHR23514:SF13">
    <property type="entry name" value="INNER MEMBRANE PROTEIN YBJJ"/>
    <property type="match status" value="1"/>
</dbReference>
<dbReference type="Pfam" id="PF07690">
    <property type="entry name" value="MFS_1"/>
    <property type="match status" value="2"/>
</dbReference>
<evidence type="ECO:0000259" key="6">
    <source>
        <dbReference type="PROSITE" id="PS50850"/>
    </source>
</evidence>
<dbReference type="InterPro" id="IPR011701">
    <property type="entry name" value="MFS"/>
</dbReference>
<evidence type="ECO:0000313" key="8">
    <source>
        <dbReference type="Proteomes" id="UP001241603"/>
    </source>
</evidence>
<comment type="caution">
    <text evidence="7">The sequence shown here is derived from an EMBL/GenBank/DDBJ whole genome shotgun (WGS) entry which is preliminary data.</text>
</comment>
<feature type="transmembrane region" description="Helical" evidence="5">
    <location>
        <begin position="164"/>
        <end position="184"/>
    </location>
</feature>
<feature type="transmembrane region" description="Helical" evidence="5">
    <location>
        <begin position="240"/>
        <end position="259"/>
    </location>
</feature>
<reference evidence="7 8" key="1">
    <citation type="submission" date="2023-07" db="EMBL/GenBank/DDBJ databases">
        <title>Genomic Encyclopedia of Type Strains, Phase IV (KMG-IV): sequencing the most valuable type-strain genomes for metagenomic binning, comparative biology and taxonomic classification.</title>
        <authorList>
            <person name="Goeker M."/>
        </authorList>
    </citation>
    <scope>NUCLEOTIDE SEQUENCE [LARGE SCALE GENOMIC DNA]</scope>
    <source>
        <strain evidence="7 8">B6-8</strain>
    </source>
</reference>
<keyword evidence="8" id="KW-1185">Reference proteome</keyword>
<feature type="transmembrane region" description="Helical" evidence="5">
    <location>
        <begin position="137"/>
        <end position="158"/>
    </location>
</feature>
<dbReference type="EMBL" id="JAUSVO010000001">
    <property type="protein sequence ID" value="MDQ0436541.1"/>
    <property type="molecule type" value="Genomic_DNA"/>
</dbReference>
<feature type="transmembrane region" description="Helical" evidence="5">
    <location>
        <begin position="271"/>
        <end position="290"/>
    </location>
</feature>
<feature type="transmembrane region" description="Helical" evidence="5">
    <location>
        <begin position="41"/>
        <end position="61"/>
    </location>
</feature>
<keyword evidence="2 5" id="KW-0812">Transmembrane</keyword>
<feature type="transmembrane region" description="Helical" evidence="5">
    <location>
        <begin position="352"/>
        <end position="372"/>
    </location>
</feature>
<dbReference type="PROSITE" id="PS50850">
    <property type="entry name" value="MFS"/>
    <property type="match status" value="1"/>
</dbReference>
<dbReference type="PANTHER" id="PTHR23514">
    <property type="entry name" value="BYPASS OF STOP CODON PROTEIN 6"/>
    <property type="match status" value="1"/>
</dbReference>
<proteinExistence type="predicted"/>
<dbReference type="InterPro" id="IPR051788">
    <property type="entry name" value="MFS_Transporter"/>
</dbReference>
<protein>
    <submittedName>
        <fullName evidence="7">Fucose permease</fullName>
    </submittedName>
</protein>
<evidence type="ECO:0000256" key="4">
    <source>
        <dbReference type="ARBA" id="ARBA00023136"/>
    </source>
</evidence>
<feature type="transmembrane region" description="Helical" evidence="5">
    <location>
        <begin position="7"/>
        <end position="29"/>
    </location>
</feature>
<feature type="transmembrane region" description="Helical" evidence="5">
    <location>
        <begin position="296"/>
        <end position="318"/>
    </location>
</feature>
<organism evidence="7 8">
    <name type="scientific">Kaistia dalseonensis</name>
    <dbReference type="NCBI Taxonomy" id="410840"/>
    <lineage>
        <taxon>Bacteria</taxon>
        <taxon>Pseudomonadati</taxon>
        <taxon>Pseudomonadota</taxon>
        <taxon>Alphaproteobacteria</taxon>
        <taxon>Hyphomicrobiales</taxon>
        <taxon>Kaistiaceae</taxon>
        <taxon>Kaistia</taxon>
    </lineage>
</organism>
<feature type="transmembrane region" description="Helical" evidence="5">
    <location>
        <begin position="97"/>
        <end position="117"/>
    </location>
</feature>
<feature type="domain" description="Major facilitator superfamily (MFS) profile" evidence="6">
    <location>
        <begin position="1"/>
        <end position="377"/>
    </location>
</feature>
<sequence>MALSFASARLIMALFFVYSCALSNWLIRIPDVQHRLQLDPAALSICLLGVPVGLVISMAFSGLVVERLGPRRAIRLGFVIFLVPLLLPGFATSSTMLFFALMLVGLGMGPLEVGLNVTADRIGTAIGRTVMSRCHGFWSLGLMAGGITGSAAATFGLAPEHHMVLVVLVLITLGELLALRLPPLRPEPAAPGEKAPVFVLPPRNIILLCLFAFGMLLVEGAITDWSAIYLRDDFGAVPPVTGFAFTAFGLFMAGGRLAGDWLSMRYGPATMARICCLIGLAGIAAMVLAVDPMMVIIGAAAGGFGVSIIFPLAVTAAAARGGSPAVNVSALSLLSFTGFLVGPPVIGFVAQFAGLRFGIATLLLAAGMSLLLSGQVRVRRPAEIVEDAPVGQREAA</sequence>
<feature type="transmembrane region" description="Helical" evidence="5">
    <location>
        <begin position="73"/>
        <end position="91"/>
    </location>
</feature>
<feature type="transmembrane region" description="Helical" evidence="5">
    <location>
        <begin position="205"/>
        <end position="228"/>
    </location>
</feature>
<dbReference type="RefSeq" id="WP_266347437.1">
    <property type="nucleotide sequence ID" value="NZ_JAPKNG010000001.1"/>
</dbReference>
<name>A0ABU0H4Z1_9HYPH</name>
<keyword evidence="4 5" id="KW-0472">Membrane</keyword>
<dbReference type="InterPro" id="IPR036259">
    <property type="entry name" value="MFS_trans_sf"/>
</dbReference>
<dbReference type="InterPro" id="IPR020846">
    <property type="entry name" value="MFS_dom"/>
</dbReference>
<dbReference type="Gene3D" id="1.20.1250.20">
    <property type="entry name" value="MFS general substrate transporter like domains"/>
    <property type="match status" value="2"/>
</dbReference>
<evidence type="ECO:0000256" key="5">
    <source>
        <dbReference type="SAM" id="Phobius"/>
    </source>
</evidence>
<accession>A0ABU0H4Z1</accession>
<evidence type="ECO:0000256" key="2">
    <source>
        <dbReference type="ARBA" id="ARBA00022692"/>
    </source>
</evidence>
<dbReference type="Proteomes" id="UP001241603">
    <property type="component" value="Unassembled WGS sequence"/>
</dbReference>
<evidence type="ECO:0000313" key="7">
    <source>
        <dbReference type="EMBL" id="MDQ0436541.1"/>
    </source>
</evidence>
<feature type="transmembrane region" description="Helical" evidence="5">
    <location>
        <begin position="325"/>
        <end position="346"/>
    </location>
</feature>
<dbReference type="SUPFAM" id="SSF103473">
    <property type="entry name" value="MFS general substrate transporter"/>
    <property type="match status" value="1"/>
</dbReference>